<dbReference type="PRINTS" id="PR00081">
    <property type="entry name" value="GDHRDH"/>
</dbReference>
<dbReference type="InterPro" id="IPR020904">
    <property type="entry name" value="Sc_DH/Rdtase_CS"/>
</dbReference>
<feature type="domain" description="Ketoreductase" evidence="3">
    <location>
        <begin position="18"/>
        <end position="195"/>
    </location>
</feature>
<dbReference type="GO" id="GO:0048038">
    <property type="term" value="F:quinone binding"/>
    <property type="evidence" value="ECO:0007669"/>
    <property type="project" value="TreeGrafter"/>
</dbReference>
<evidence type="ECO:0000313" key="4">
    <source>
        <dbReference type="EMBL" id="PSR34483.1"/>
    </source>
</evidence>
<dbReference type="PANTHER" id="PTHR42760">
    <property type="entry name" value="SHORT-CHAIN DEHYDROGENASES/REDUCTASES FAMILY MEMBER"/>
    <property type="match status" value="1"/>
</dbReference>
<proteinExistence type="inferred from homology"/>
<dbReference type="InterPro" id="IPR036291">
    <property type="entry name" value="NAD(P)-bd_dom_sf"/>
</dbReference>
<dbReference type="GO" id="GO:0016616">
    <property type="term" value="F:oxidoreductase activity, acting on the CH-OH group of donors, NAD or NADP as acceptor"/>
    <property type="evidence" value="ECO:0007669"/>
    <property type="project" value="TreeGrafter"/>
</dbReference>
<evidence type="ECO:0000256" key="2">
    <source>
        <dbReference type="ARBA" id="ARBA00023002"/>
    </source>
</evidence>
<evidence type="ECO:0000256" key="1">
    <source>
        <dbReference type="ARBA" id="ARBA00006484"/>
    </source>
</evidence>
<dbReference type="InterPro" id="IPR057326">
    <property type="entry name" value="KR_dom"/>
</dbReference>
<gene>
    <name evidence="4" type="ORF">C7B46_04940</name>
</gene>
<dbReference type="SUPFAM" id="SSF51735">
    <property type="entry name" value="NAD(P)-binding Rossmann-fold domains"/>
    <property type="match status" value="1"/>
</dbReference>
<evidence type="ECO:0000313" key="5">
    <source>
        <dbReference type="Proteomes" id="UP000242972"/>
    </source>
</evidence>
<reference evidence="4 5" key="1">
    <citation type="journal article" date="2014" name="BMC Genomics">
        <title>Comparison of environmental and isolate Sulfobacillus genomes reveals diverse carbon, sulfur, nitrogen, and hydrogen metabolisms.</title>
        <authorList>
            <person name="Justice N.B."/>
            <person name="Norman A."/>
            <person name="Brown C.T."/>
            <person name="Singh A."/>
            <person name="Thomas B.C."/>
            <person name="Banfield J.F."/>
        </authorList>
    </citation>
    <scope>NUCLEOTIDE SEQUENCE [LARGE SCALE GENOMIC DNA]</scope>
    <source>
        <strain evidence="4">AMDSBA4</strain>
    </source>
</reference>
<name>A0A2T2XJ08_9FIRM</name>
<evidence type="ECO:0000259" key="3">
    <source>
        <dbReference type="SMART" id="SM00822"/>
    </source>
</evidence>
<dbReference type="Proteomes" id="UP000242972">
    <property type="component" value="Unassembled WGS sequence"/>
</dbReference>
<dbReference type="AlphaFoldDB" id="A0A2T2XJ08"/>
<dbReference type="Pfam" id="PF00106">
    <property type="entry name" value="adh_short"/>
    <property type="match status" value="1"/>
</dbReference>
<dbReference type="PROSITE" id="PS00061">
    <property type="entry name" value="ADH_SHORT"/>
    <property type="match status" value="1"/>
</dbReference>
<protein>
    <submittedName>
        <fullName evidence="4">NAD(P)-dependent oxidoreductase</fullName>
    </submittedName>
</protein>
<dbReference type="PANTHER" id="PTHR42760:SF133">
    <property type="entry name" value="3-OXOACYL-[ACYL-CARRIER-PROTEIN] REDUCTASE"/>
    <property type="match status" value="1"/>
</dbReference>
<dbReference type="Gene3D" id="3.40.50.720">
    <property type="entry name" value="NAD(P)-binding Rossmann-like Domain"/>
    <property type="match status" value="1"/>
</dbReference>
<organism evidence="4 5">
    <name type="scientific">Sulfobacillus benefaciens</name>
    <dbReference type="NCBI Taxonomy" id="453960"/>
    <lineage>
        <taxon>Bacteria</taxon>
        <taxon>Bacillati</taxon>
        <taxon>Bacillota</taxon>
        <taxon>Clostridia</taxon>
        <taxon>Eubacteriales</taxon>
        <taxon>Clostridiales Family XVII. Incertae Sedis</taxon>
        <taxon>Sulfobacillus</taxon>
    </lineage>
</organism>
<dbReference type="SMART" id="SM00822">
    <property type="entry name" value="PKS_KR"/>
    <property type="match status" value="1"/>
</dbReference>
<dbReference type="CDD" id="cd05233">
    <property type="entry name" value="SDR_c"/>
    <property type="match status" value="1"/>
</dbReference>
<comment type="caution">
    <text evidence="4">The sequence shown here is derived from an EMBL/GenBank/DDBJ whole genome shotgun (WGS) entry which is preliminary data.</text>
</comment>
<accession>A0A2T2XJ08</accession>
<sequence>MNVKGGICVRVSYDFRDRVVVVTGGGHGIGAGLCLEVAKAGGVAISADIAPDPSLATKSERIQVEKVDVGDGQGLQRFLESVIVQHGHIDSFVQAAAIQPRQLIQEMSAETWLRVMDINLNSLFYAAQILIPHMTQRHYGSIVTFSSGLATTGWAKASAYATTKAALVALIKSIAKETLPYGVRANIVAPGITDTDLFTGPNSQDEQEFFRVRGGGVGTVDEVVPLLMFLISDASQSLTGALLSRDLIIHPQDV</sequence>
<keyword evidence="2" id="KW-0560">Oxidoreductase</keyword>
<dbReference type="GO" id="GO:0006633">
    <property type="term" value="P:fatty acid biosynthetic process"/>
    <property type="evidence" value="ECO:0007669"/>
    <property type="project" value="TreeGrafter"/>
</dbReference>
<comment type="similarity">
    <text evidence="1">Belongs to the short-chain dehydrogenases/reductases (SDR) family.</text>
</comment>
<dbReference type="InterPro" id="IPR002347">
    <property type="entry name" value="SDR_fam"/>
</dbReference>
<dbReference type="EMBL" id="PXYW01000008">
    <property type="protein sequence ID" value="PSR34483.1"/>
    <property type="molecule type" value="Genomic_DNA"/>
</dbReference>